<evidence type="ECO:0000256" key="10">
    <source>
        <dbReference type="ARBA" id="ARBA00042864"/>
    </source>
</evidence>
<dbReference type="EC" id="6.3.4.13" evidence="3 11"/>
<dbReference type="SMART" id="SM01210">
    <property type="entry name" value="GARS_C"/>
    <property type="match status" value="1"/>
</dbReference>
<dbReference type="PANTHER" id="PTHR43472:SF1">
    <property type="entry name" value="PHOSPHORIBOSYLAMINE--GLYCINE LIGASE, CHLOROPLASTIC"/>
    <property type="match status" value="1"/>
</dbReference>
<dbReference type="PANTHER" id="PTHR43472">
    <property type="entry name" value="PHOSPHORIBOSYLAMINE--GLYCINE LIGASE"/>
    <property type="match status" value="1"/>
</dbReference>
<evidence type="ECO:0000256" key="4">
    <source>
        <dbReference type="ARBA" id="ARBA00022598"/>
    </source>
</evidence>
<dbReference type="SUPFAM" id="SSF51246">
    <property type="entry name" value="Rudiment single hybrid motif"/>
    <property type="match status" value="1"/>
</dbReference>
<reference evidence="15 17" key="2">
    <citation type="submission" date="2018-06" db="EMBL/GenBank/DDBJ databases">
        <authorList>
            <consortium name="Pathogen Informatics"/>
            <person name="Doyle S."/>
        </authorList>
    </citation>
    <scope>NUCLEOTIDE SEQUENCE [LARGE SCALE GENOMIC DNA]</scope>
    <source>
        <strain evidence="15 17">NCTC12388</strain>
    </source>
</reference>
<dbReference type="InterPro" id="IPR011761">
    <property type="entry name" value="ATP-grasp"/>
</dbReference>
<dbReference type="GO" id="GO:0006189">
    <property type="term" value="P:'de novo' IMP biosynthetic process"/>
    <property type="evidence" value="ECO:0007669"/>
    <property type="project" value="UniProtKB-UniRule"/>
</dbReference>
<dbReference type="HAMAP" id="MF_00138">
    <property type="entry name" value="GARS"/>
    <property type="match status" value="1"/>
</dbReference>
<sequence length="438" mass="48150">MNILVIGSGAREHALIKALHRSPQNPSLFCYGTSVNPGIHQLTAQYDTGDITDCAAVLSAAKLWAIDLAIIGPEAPLEQGMADALWKIGIPTIGPKKNLAQIETSKEFARDLMQKYNIQGLPRYKKFTNLDQIESFLHELGEGNYVIKANGLMGGKGVKVAGEHLHSITEALSFCQEILNQKQTILIEEKLIGQEFSLMCFADGECLIPMPLVQDHKRAYDGDRGPNTGGMGSYSDTDHSLPFLTPNEVQDALAINNAVFHALSHECKEQYIGILYGSFIATKNGIYVIEFNARFGDPEALNVLSILESDFVALCHALVNGSLTEDKVTFAKQATVCKYTVPEGYPDSPKKNFVVDFSKIACQNYLYLASVNQVDEQIIALGSRTAAYVGIADSIFAAEMNAEHEVSLIEGPLFHRQDIGTEPLIQQRIEQMLRIRTL</sequence>
<dbReference type="InterPro" id="IPR037123">
    <property type="entry name" value="PRibGlycinamide_synth_C_sf"/>
</dbReference>
<protein>
    <recommendedName>
        <fullName evidence="3 11">Phosphoribosylamine--glycine ligase</fullName>
        <ecNumber evidence="3 11">6.3.4.13</ecNumber>
    </recommendedName>
    <alternativeName>
        <fullName evidence="11">GARS</fullName>
    </alternativeName>
    <alternativeName>
        <fullName evidence="9 11">Glycinamide ribonucleotide synthetase</fullName>
    </alternativeName>
    <alternativeName>
        <fullName evidence="10 11">Phosphoribosylglycinamide synthetase</fullName>
    </alternativeName>
</protein>
<dbReference type="SMART" id="SM01209">
    <property type="entry name" value="GARS_A"/>
    <property type="match status" value="1"/>
</dbReference>
<accession>A0A378JF27</accession>
<dbReference type="EMBL" id="LNYE01000020">
    <property type="protein sequence ID" value="KTD12004.1"/>
    <property type="molecule type" value="Genomic_DNA"/>
</dbReference>
<evidence type="ECO:0000256" key="6">
    <source>
        <dbReference type="ARBA" id="ARBA00022755"/>
    </source>
</evidence>
<evidence type="ECO:0000313" key="15">
    <source>
        <dbReference type="EMBL" id="STX46392.1"/>
    </source>
</evidence>
<dbReference type="OrthoDB" id="9807240at2"/>
<evidence type="ECO:0000313" key="16">
    <source>
        <dbReference type="Proteomes" id="UP000054691"/>
    </source>
</evidence>
<dbReference type="InterPro" id="IPR020560">
    <property type="entry name" value="PRibGlycinamide_synth_C-dom"/>
</dbReference>
<keyword evidence="7 12" id="KW-0067">ATP-binding</keyword>
<keyword evidence="6 11" id="KW-0658">Purine biosynthesis</keyword>
<evidence type="ECO:0000313" key="14">
    <source>
        <dbReference type="EMBL" id="KTD12004.1"/>
    </source>
</evidence>
<evidence type="ECO:0000256" key="12">
    <source>
        <dbReference type="PROSITE-ProRule" id="PRU00409"/>
    </source>
</evidence>
<dbReference type="SUPFAM" id="SSF52440">
    <property type="entry name" value="PreATP-grasp domain"/>
    <property type="match status" value="1"/>
</dbReference>
<organism evidence="15 17">
    <name type="scientific">Legionella gratiana</name>
    <dbReference type="NCBI Taxonomy" id="45066"/>
    <lineage>
        <taxon>Bacteria</taxon>
        <taxon>Pseudomonadati</taxon>
        <taxon>Pseudomonadota</taxon>
        <taxon>Gammaproteobacteria</taxon>
        <taxon>Legionellales</taxon>
        <taxon>Legionellaceae</taxon>
        <taxon>Legionella</taxon>
    </lineage>
</organism>
<feature type="domain" description="ATP-grasp" evidence="13">
    <location>
        <begin position="110"/>
        <end position="320"/>
    </location>
</feature>
<name>A0A378JF27_9GAMM</name>
<dbReference type="Gene3D" id="3.30.470.20">
    <property type="entry name" value="ATP-grasp fold, B domain"/>
    <property type="match status" value="1"/>
</dbReference>
<proteinExistence type="inferred from homology"/>
<dbReference type="RefSeq" id="WP_058498601.1">
    <property type="nucleotide sequence ID" value="NZ_CAAAHW010000007.1"/>
</dbReference>
<reference evidence="14 16" key="1">
    <citation type="submission" date="2015-11" db="EMBL/GenBank/DDBJ databases">
        <title>Genomic analysis of 38 Legionella species identifies large and diverse effector repertoires.</title>
        <authorList>
            <person name="Burstein D."/>
            <person name="Amaro F."/>
            <person name="Zusman T."/>
            <person name="Lifshitz Z."/>
            <person name="Cohen O."/>
            <person name="Gilbert J.A."/>
            <person name="Pupko T."/>
            <person name="Shuman H.A."/>
            <person name="Segal G."/>
        </authorList>
    </citation>
    <scope>NUCLEOTIDE SEQUENCE [LARGE SCALE GENOMIC DNA]</scope>
    <source>
        <strain evidence="14 16">Lyon 8420412</strain>
    </source>
</reference>
<dbReference type="Pfam" id="PF02843">
    <property type="entry name" value="GARS_C"/>
    <property type="match status" value="1"/>
</dbReference>
<dbReference type="Gene3D" id="3.40.50.20">
    <property type="match status" value="1"/>
</dbReference>
<dbReference type="Proteomes" id="UP000254476">
    <property type="component" value="Unassembled WGS sequence"/>
</dbReference>
<dbReference type="InterPro" id="IPR020562">
    <property type="entry name" value="PRibGlycinamide_synth_N"/>
</dbReference>
<dbReference type="SUPFAM" id="SSF56059">
    <property type="entry name" value="Glutathione synthetase ATP-binding domain-like"/>
    <property type="match status" value="1"/>
</dbReference>
<dbReference type="Gene3D" id="3.90.600.10">
    <property type="entry name" value="Phosphoribosylglycinamide synthetase, C-terminal domain"/>
    <property type="match status" value="1"/>
</dbReference>
<comment type="catalytic activity">
    <reaction evidence="11">
        <text>5-phospho-beta-D-ribosylamine + glycine + ATP = N(1)-(5-phospho-beta-D-ribosyl)glycinamide + ADP + phosphate + H(+)</text>
        <dbReference type="Rhea" id="RHEA:17453"/>
        <dbReference type="ChEBI" id="CHEBI:15378"/>
        <dbReference type="ChEBI" id="CHEBI:30616"/>
        <dbReference type="ChEBI" id="CHEBI:43474"/>
        <dbReference type="ChEBI" id="CHEBI:57305"/>
        <dbReference type="ChEBI" id="CHEBI:58681"/>
        <dbReference type="ChEBI" id="CHEBI:143788"/>
        <dbReference type="ChEBI" id="CHEBI:456216"/>
        <dbReference type="EC" id="6.3.4.13"/>
    </reaction>
</comment>
<dbReference type="InterPro" id="IPR000115">
    <property type="entry name" value="PRibGlycinamide_synth"/>
</dbReference>
<evidence type="ECO:0000259" key="13">
    <source>
        <dbReference type="PROSITE" id="PS50975"/>
    </source>
</evidence>
<keyword evidence="4 11" id="KW-0436">Ligase</keyword>
<dbReference type="Gene3D" id="3.30.1490.20">
    <property type="entry name" value="ATP-grasp fold, A domain"/>
    <property type="match status" value="1"/>
</dbReference>
<dbReference type="GO" id="GO:0046872">
    <property type="term" value="F:metal ion binding"/>
    <property type="evidence" value="ECO:0007669"/>
    <property type="project" value="InterPro"/>
</dbReference>
<comment type="cofactor">
    <cofactor evidence="1">
        <name>Mn(2+)</name>
        <dbReference type="ChEBI" id="CHEBI:29035"/>
    </cofactor>
</comment>
<comment type="similarity">
    <text evidence="8 11">Belongs to the GARS family.</text>
</comment>
<evidence type="ECO:0000256" key="3">
    <source>
        <dbReference type="ARBA" id="ARBA00013255"/>
    </source>
</evidence>
<dbReference type="GO" id="GO:0009113">
    <property type="term" value="P:purine nucleobase biosynthetic process"/>
    <property type="evidence" value="ECO:0007669"/>
    <property type="project" value="InterPro"/>
</dbReference>
<evidence type="ECO:0000256" key="7">
    <source>
        <dbReference type="ARBA" id="ARBA00022840"/>
    </source>
</evidence>
<keyword evidence="16" id="KW-1185">Reference proteome</keyword>
<evidence type="ECO:0000256" key="5">
    <source>
        <dbReference type="ARBA" id="ARBA00022741"/>
    </source>
</evidence>
<dbReference type="UniPathway" id="UPA00074">
    <property type="reaction ID" value="UER00125"/>
</dbReference>
<dbReference type="EMBL" id="UGOB01000001">
    <property type="protein sequence ID" value="STX46392.1"/>
    <property type="molecule type" value="Genomic_DNA"/>
</dbReference>
<dbReference type="InterPro" id="IPR016185">
    <property type="entry name" value="PreATP-grasp_dom_sf"/>
</dbReference>
<dbReference type="NCBIfam" id="TIGR00877">
    <property type="entry name" value="purD"/>
    <property type="match status" value="1"/>
</dbReference>
<dbReference type="PROSITE" id="PS50975">
    <property type="entry name" value="ATP_GRASP"/>
    <property type="match status" value="1"/>
</dbReference>
<dbReference type="AlphaFoldDB" id="A0A378JF27"/>
<dbReference type="Proteomes" id="UP000054691">
    <property type="component" value="Unassembled WGS sequence"/>
</dbReference>
<dbReference type="Pfam" id="PF01071">
    <property type="entry name" value="GARS_A"/>
    <property type="match status" value="1"/>
</dbReference>
<dbReference type="InterPro" id="IPR020561">
    <property type="entry name" value="PRibGlycinamid_synth_ATP-grasp"/>
</dbReference>
<evidence type="ECO:0000256" key="11">
    <source>
        <dbReference type="HAMAP-Rule" id="MF_00138"/>
    </source>
</evidence>
<evidence type="ECO:0000256" key="9">
    <source>
        <dbReference type="ARBA" id="ARBA00042242"/>
    </source>
</evidence>
<dbReference type="InterPro" id="IPR011054">
    <property type="entry name" value="Rudment_hybrid_motif"/>
</dbReference>
<dbReference type="GO" id="GO:0004637">
    <property type="term" value="F:phosphoribosylamine-glycine ligase activity"/>
    <property type="evidence" value="ECO:0007669"/>
    <property type="project" value="UniProtKB-UniRule"/>
</dbReference>
<evidence type="ECO:0000256" key="1">
    <source>
        <dbReference type="ARBA" id="ARBA00001936"/>
    </source>
</evidence>
<gene>
    <name evidence="11 15" type="primary">purD</name>
    <name evidence="14" type="ORF">Lgra_1462</name>
    <name evidence="15" type="ORF">NCTC12388_03156</name>
</gene>
<evidence type="ECO:0000256" key="2">
    <source>
        <dbReference type="ARBA" id="ARBA00005174"/>
    </source>
</evidence>
<dbReference type="InterPro" id="IPR013815">
    <property type="entry name" value="ATP_grasp_subdomain_1"/>
</dbReference>
<dbReference type="Pfam" id="PF02844">
    <property type="entry name" value="GARS_N"/>
    <property type="match status" value="1"/>
</dbReference>
<comment type="pathway">
    <text evidence="2 11">Purine metabolism; IMP biosynthesis via de novo pathway; N(1)-(5-phospho-D-ribosyl)glycinamide from 5-phospho-alpha-D-ribose 1-diphosphate: step 2/2.</text>
</comment>
<dbReference type="STRING" id="45066.Lgra_1462"/>
<keyword evidence="5 12" id="KW-0547">Nucleotide-binding</keyword>
<evidence type="ECO:0000313" key="17">
    <source>
        <dbReference type="Proteomes" id="UP000254476"/>
    </source>
</evidence>
<evidence type="ECO:0000256" key="8">
    <source>
        <dbReference type="ARBA" id="ARBA00038345"/>
    </source>
</evidence>
<dbReference type="GO" id="GO:0005524">
    <property type="term" value="F:ATP binding"/>
    <property type="evidence" value="ECO:0007669"/>
    <property type="project" value="UniProtKB-UniRule"/>
</dbReference>